<dbReference type="GeneID" id="24110810"/>
<dbReference type="EMBL" id="DF238814">
    <property type="protein sequence ID" value="GAC97944.1"/>
    <property type="molecule type" value="Genomic_DNA"/>
</dbReference>
<dbReference type="eggNOG" id="ENOG502TKE1">
    <property type="taxonomic scope" value="Eukaryota"/>
</dbReference>
<dbReference type="AlphaFoldDB" id="R9P9C1"/>
<evidence type="ECO:0000313" key="2">
    <source>
        <dbReference type="EMBL" id="GAC97944.1"/>
    </source>
</evidence>
<name>R9P9C1_PSEHS</name>
<protein>
    <submittedName>
        <fullName evidence="2">Mitochondrial phosphate carrier protein</fullName>
    </submittedName>
</protein>
<evidence type="ECO:0000256" key="1">
    <source>
        <dbReference type="SAM" id="MobiDB-lite"/>
    </source>
</evidence>
<accession>R9P9C1</accession>
<proteinExistence type="predicted"/>
<sequence>MLGASSTVREQMAKEDPSKRQYLPLFANGEDKGWGNPLKTYAMPLDPRYFNPATADTRLSGGRVDQHTFAILGVWHNDPADAFEYFGHGPRVALYGFATALNAPRADSVLPKLDPAQGLSHDLYRVLSVHP</sequence>
<organism evidence="2 3">
    <name type="scientific">Pseudozyma hubeiensis (strain SY62)</name>
    <name type="common">Yeast</name>
    <dbReference type="NCBI Taxonomy" id="1305764"/>
    <lineage>
        <taxon>Eukaryota</taxon>
        <taxon>Fungi</taxon>
        <taxon>Dikarya</taxon>
        <taxon>Basidiomycota</taxon>
        <taxon>Ustilaginomycotina</taxon>
        <taxon>Ustilaginomycetes</taxon>
        <taxon>Ustilaginales</taxon>
        <taxon>Ustilaginaceae</taxon>
        <taxon>Pseudozyma</taxon>
    </lineage>
</organism>
<reference evidence="3" key="1">
    <citation type="journal article" date="2013" name="Genome Announc.">
        <title>Draft genome sequence of the basidiomycetous yeast-like fungus Pseudozyma hubeiensis SY62, which produces an abundant amount of the biosurfactant mannosylerythritol lipids.</title>
        <authorList>
            <person name="Konishi M."/>
            <person name="Hatada Y."/>
            <person name="Horiuchi J."/>
        </authorList>
    </citation>
    <scope>NUCLEOTIDE SEQUENCE [LARGE SCALE GENOMIC DNA]</scope>
    <source>
        <strain evidence="3">SY62</strain>
    </source>
</reference>
<keyword evidence="3" id="KW-1185">Reference proteome</keyword>
<dbReference type="HOGENOM" id="CLU_1928525_0_0_1"/>
<dbReference type="RefSeq" id="XP_012191531.1">
    <property type="nucleotide sequence ID" value="XM_012336141.1"/>
</dbReference>
<feature type="region of interest" description="Disordered" evidence="1">
    <location>
        <begin position="1"/>
        <end position="20"/>
    </location>
</feature>
<evidence type="ECO:0000313" key="3">
    <source>
        <dbReference type="Proteomes" id="UP000014071"/>
    </source>
</evidence>
<dbReference type="Proteomes" id="UP000014071">
    <property type="component" value="Unassembled WGS sequence"/>
</dbReference>
<gene>
    <name evidence="2" type="ORF">PHSY_005532</name>
</gene>